<dbReference type="EMBL" id="KZ678141">
    <property type="protein sequence ID" value="PSN62359.1"/>
    <property type="molecule type" value="Genomic_DNA"/>
</dbReference>
<feature type="compositionally biased region" description="Polar residues" evidence="1">
    <location>
        <begin position="428"/>
        <end position="446"/>
    </location>
</feature>
<dbReference type="Proteomes" id="UP000240883">
    <property type="component" value="Unassembled WGS sequence"/>
</dbReference>
<keyword evidence="3" id="KW-1185">Reference proteome</keyword>
<evidence type="ECO:0000313" key="2">
    <source>
        <dbReference type="EMBL" id="PSN62359.1"/>
    </source>
</evidence>
<name>A0A2T2NAE1_CORCC</name>
<accession>A0A2T2NAE1</accession>
<organism evidence="2 3">
    <name type="scientific">Corynespora cassiicola Philippines</name>
    <dbReference type="NCBI Taxonomy" id="1448308"/>
    <lineage>
        <taxon>Eukaryota</taxon>
        <taxon>Fungi</taxon>
        <taxon>Dikarya</taxon>
        <taxon>Ascomycota</taxon>
        <taxon>Pezizomycotina</taxon>
        <taxon>Dothideomycetes</taxon>
        <taxon>Pleosporomycetidae</taxon>
        <taxon>Pleosporales</taxon>
        <taxon>Corynesporascaceae</taxon>
        <taxon>Corynespora</taxon>
    </lineage>
</organism>
<feature type="region of interest" description="Disordered" evidence="1">
    <location>
        <begin position="293"/>
        <end position="315"/>
    </location>
</feature>
<feature type="region of interest" description="Disordered" evidence="1">
    <location>
        <begin position="489"/>
        <end position="518"/>
    </location>
</feature>
<feature type="compositionally biased region" description="Polar residues" evidence="1">
    <location>
        <begin position="463"/>
        <end position="475"/>
    </location>
</feature>
<dbReference type="OrthoDB" id="3798496at2759"/>
<gene>
    <name evidence="2" type="ORF">BS50DRAFT_591666</name>
</gene>
<sequence length="535" mass="60474">MTFFKIFHRKDKQKANRTNESPVLSEEQKDAEYEVVDDSEIEELYCLRGLDHEPKQERVHNSWLGKQLIACKVHKTWPITLIPKGATLLQQVAQRPVFERRIWLEELEEPWLFAYLYLDQAKLNEFARGRHWAILAQVAFVCQVVKGEITGNQIIVTVSKMDGIYPELDQALLDWVYSRFAVDSPFKVFIIERVVKGNALEKFSGPIAFFKDVCDYITTRDIRNVDIPTQFDVVDADWEILEESAADDKERTRRLTSLQEANAADILATNASVLTASLDQRVYAPTLSSHPSYVGNKIEHDTSADPSKRHKKDNSISRLKPLSVAVPPRRKYHDWPPSAQLGYLPIPLPEVPPGARIPMLSEVVAPLSRPGPESKRPKVMLEGSTDVLSHSWRTKFLSSNQKPMDRSSGHKMSIGSDYKGISRRAGEQESQALQHEQQPAASSNKNAGMPSRRGSVREEPHISKSNLTFAGNQRSGSLQYSNSVLRCNRQLSPAGDGHGPNVQKPFRQPRGPPQVEDLLRGKENFKGMVPQGKEW</sequence>
<reference evidence="2 3" key="1">
    <citation type="journal article" date="2018" name="Front. Microbiol.">
        <title>Genome-Wide Analysis of Corynespora cassiicola Leaf Fall Disease Putative Effectors.</title>
        <authorList>
            <person name="Lopez D."/>
            <person name="Ribeiro S."/>
            <person name="Label P."/>
            <person name="Fumanal B."/>
            <person name="Venisse J.S."/>
            <person name="Kohler A."/>
            <person name="de Oliveira R.R."/>
            <person name="Labutti K."/>
            <person name="Lipzen A."/>
            <person name="Lail K."/>
            <person name="Bauer D."/>
            <person name="Ohm R.A."/>
            <person name="Barry K.W."/>
            <person name="Spatafora J."/>
            <person name="Grigoriev I.V."/>
            <person name="Martin F.M."/>
            <person name="Pujade-Renaud V."/>
        </authorList>
    </citation>
    <scope>NUCLEOTIDE SEQUENCE [LARGE SCALE GENOMIC DNA]</scope>
    <source>
        <strain evidence="2 3">Philippines</strain>
    </source>
</reference>
<feature type="compositionally biased region" description="Basic and acidic residues" evidence="1">
    <location>
        <begin position="297"/>
        <end position="307"/>
    </location>
</feature>
<evidence type="ECO:0000256" key="1">
    <source>
        <dbReference type="SAM" id="MobiDB-lite"/>
    </source>
</evidence>
<protein>
    <submittedName>
        <fullName evidence="2">Uncharacterized protein</fullName>
    </submittedName>
</protein>
<proteinExistence type="predicted"/>
<dbReference type="AlphaFoldDB" id="A0A2T2NAE1"/>
<feature type="region of interest" description="Disordered" evidence="1">
    <location>
        <begin position="393"/>
        <end position="475"/>
    </location>
</feature>
<evidence type="ECO:0000313" key="3">
    <source>
        <dbReference type="Proteomes" id="UP000240883"/>
    </source>
</evidence>